<comment type="caution">
    <text evidence="2">The sequence shown here is derived from an EMBL/GenBank/DDBJ whole genome shotgun (WGS) entry which is preliminary data.</text>
</comment>
<dbReference type="AlphaFoldDB" id="A0A5B7EWI8"/>
<name>A0A5B7EWI8_PORTR</name>
<feature type="region of interest" description="Disordered" evidence="1">
    <location>
        <begin position="40"/>
        <end position="66"/>
    </location>
</feature>
<dbReference type="Proteomes" id="UP000324222">
    <property type="component" value="Unassembled WGS sequence"/>
</dbReference>
<accession>A0A5B7EWI8</accession>
<evidence type="ECO:0000256" key="1">
    <source>
        <dbReference type="SAM" id="MobiDB-lite"/>
    </source>
</evidence>
<protein>
    <submittedName>
        <fullName evidence="2">Uncharacterized protein</fullName>
    </submittedName>
</protein>
<dbReference type="EMBL" id="VSRR010003895">
    <property type="protein sequence ID" value="MPC37825.1"/>
    <property type="molecule type" value="Genomic_DNA"/>
</dbReference>
<organism evidence="2 3">
    <name type="scientific">Portunus trituberculatus</name>
    <name type="common">Swimming crab</name>
    <name type="synonym">Neptunus trituberculatus</name>
    <dbReference type="NCBI Taxonomy" id="210409"/>
    <lineage>
        <taxon>Eukaryota</taxon>
        <taxon>Metazoa</taxon>
        <taxon>Ecdysozoa</taxon>
        <taxon>Arthropoda</taxon>
        <taxon>Crustacea</taxon>
        <taxon>Multicrustacea</taxon>
        <taxon>Malacostraca</taxon>
        <taxon>Eumalacostraca</taxon>
        <taxon>Eucarida</taxon>
        <taxon>Decapoda</taxon>
        <taxon>Pleocyemata</taxon>
        <taxon>Brachyura</taxon>
        <taxon>Eubrachyura</taxon>
        <taxon>Portunoidea</taxon>
        <taxon>Portunidae</taxon>
        <taxon>Portuninae</taxon>
        <taxon>Portunus</taxon>
    </lineage>
</organism>
<reference evidence="2 3" key="1">
    <citation type="submission" date="2019-05" db="EMBL/GenBank/DDBJ databases">
        <title>Another draft genome of Portunus trituberculatus and its Hox gene families provides insights of decapod evolution.</title>
        <authorList>
            <person name="Jeong J.-H."/>
            <person name="Song I."/>
            <person name="Kim S."/>
            <person name="Choi T."/>
            <person name="Kim D."/>
            <person name="Ryu S."/>
            <person name="Kim W."/>
        </authorList>
    </citation>
    <scope>NUCLEOTIDE SEQUENCE [LARGE SCALE GENOMIC DNA]</scope>
    <source>
        <tissue evidence="2">Muscle</tissue>
    </source>
</reference>
<keyword evidence="3" id="KW-1185">Reference proteome</keyword>
<feature type="compositionally biased region" description="Basic and acidic residues" evidence="1">
    <location>
        <begin position="47"/>
        <end position="56"/>
    </location>
</feature>
<evidence type="ECO:0000313" key="2">
    <source>
        <dbReference type="EMBL" id="MPC37825.1"/>
    </source>
</evidence>
<proteinExistence type="predicted"/>
<sequence>MTFDHSCEATPLVTQVRVSSADSAFLILCGKDVARIRNAPPIKGRRRGIDPQRGDTKSSPGPINEWPLPPPVNSFYLSSCGLMVTSRIVNLRNRVRVQAWAEEEWLQEVHLFVQAVNKWISGKPGKSKI</sequence>
<evidence type="ECO:0000313" key="3">
    <source>
        <dbReference type="Proteomes" id="UP000324222"/>
    </source>
</evidence>
<gene>
    <name evidence="2" type="ORF">E2C01_031319</name>
</gene>